<name>A0ABM7SBP4_9HELI</name>
<dbReference type="InterPro" id="IPR045061">
    <property type="entry name" value="FtsZ/CetZ"/>
</dbReference>
<feature type="binding site" evidence="4">
    <location>
        <begin position="29"/>
        <end position="33"/>
    </location>
    <ligand>
        <name>GTP</name>
        <dbReference type="ChEBI" id="CHEBI:37565"/>
    </ligand>
</feature>
<dbReference type="InterPro" id="IPR037103">
    <property type="entry name" value="Tubulin/FtsZ-like_C"/>
</dbReference>
<dbReference type="SMART" id="SM00865">
    <property type="entry name" value="Tubulin_C"/>
    <property type="match status" value="1"/>
</dbReference>
<dbReference type="HAMAP" id="MF_00909">
    <property type="entry name" value="FtsZ"/>
    <property type="match status" value="1"/>
</dbReference>
<keyword evidence="4 6" id="KW-0717">Septation</keyword>
<dbReference type="EMBL" id="AP024814">
    <property type="protein sequence ID" value="BCZ17198.1"/>
    <property type="molecule type" value="Genomic_DNA"/>
</dbReference>
<dbReference type="InterPro" id="IPR003008">
    <property type="entry name" value="Tubulin_FtsZ_GTPase"/>
</dbReference>
<feature type="region of interest" description="Disordered" evidence="7">
    <location>
        <begin position="328"/>
        <end position="365"/>
    </location>
</feature>
<dbReference type="NCBIfam" id="TIGR00065">
    <property type="entry name" value="ftsZ"/>
    <property type="match status" value="1"/>
</dbReference>
<dbReference type="InterPro" id="IPR008280">
    <property type="entry name" value="Tub_FtsZ_C"/>
</dbReference>
<protein>
    <recommendedName>
        <fullName evidence="4 5">Cell division protein FtsZ</fullName>
    </recommendedName>
</protein>
<dbReference type="PRINTS" id="PR00423">
    <property type="entry name" value="CELLDVISFTSZ"/>
</dbReference>
<feature type="binding site" evidence="4">
    <location>
        <position position="148"/>
    </location>
    <ligand>
        <name>GTP</name>
        <dbReference type="ChEBI" id="CHEBI:37565"/>
    </ligand>
</feature>
<feature type="binding site" evidence="4">
    <location>
        <position position="196"/>
    </location>
    <ligand>
        <name>GTP</name>
        <dbReference type="ChEBI" id="CHEBI:37565"/>
    </ligand>
</feature>
<dbReference type="InterPro" id="IPR000158">
    <property type="entry name" value="Cell_div_FtsZ"/>
</dbReference>
<evidence type="ECO:0000256" key="4">
    <source>
        <dbReference type="HAMAP-Rule" id="MF_00909"/>
    </source>
</evidence>
<organism evidence="10 11">
    <name type="scientific">Helicobacter gastrocanis</name>
    <dbReference type="NCBI Taxonomy" id="2849641"/>
    <lineage>
        <taxon>Bacteria</taxon>
        <taxon>Pseudomonadati</taxon>
        <taxon>Campylobacterota</taxon>
        <taxon>Epsilonproteobacteria</taxon>
        <taxon>Campylobacterales</taxon>
        <taxon>Helicobacteraceae</taxon>
        <taxon>Helicobacter</taxon>
    </lineage>
</organism>
<dbReference type="Pfam" id="PF00091">
    <property type="entry name" value="Tubulin"/>
    <property type="match status" value="1"/>
</dbReference>
<feature type="compositionally biased region" description="Polar residues" evidence="7">
    <location>
        <begin position="341"/>
        <end position="350"/>
    </location>
</feature>
<feature type="domain" description="Tubulin/FtsZ 2-layer sandwich" evidence="9">
    <location>
        <begin position="218"/>
        <end position="337"/>
    </location>
</feature>
<sequence length="379" mass="39659">MAMVHEEDIGVEEVFETNGAKIVVIGVGGGGSNMIAHLIATGTYKDITLIVANTDGQALKASNAKNKIRLGEKLTGGRGAGMRPEIGKQAAQECIEAIKEAVSGVDLVFISAGLGGGTGTGAAPVIAQVAKDAGALTVSVVTKPFSFEGKKRAKVAEEGLKELKAVSDSIVVIPNERLMGYIEKSMGMRNSFKEVDNVLAKAVNGISGMIIDYGTNDINVDFADLKTVMGHKGLALMGIGEATGVNAATVAVENAITSPLFDNISINGAMGVLVNFECHPEYPLAEVHAAMGTVNDMADDDAEVIFGTCTSPNMPTDQIKVTIVATGFEKQEEHKPESKPESTPNLSKNTLGGLRLASGGDDYQNVDLDIPAYLRHQKD</sequence>
<keyword evidence="4 6" id="KW-0132">Cell division</keyword>
<evidence type="ECO:0000256" key="7">
    <source>
        <dbReference type="SAM" id="MobiDB-lite"/>
    </source>
</evidence>
<dbReference type="PANTHER" id="PTHR30314:SF3">
    <property type="entry name" value="MITOCHONDRIAL DIVISION PROTEIN FSZA"/>
    <property type="match status" value="1"/>
</dbReference>
<proteinExistence type="inferred from homology"/>
<keyword evidence="4 6" id="KW-0131">Cell cycle</keyword>
<dbReference type="InterPro" id="IPR018316">
    <property type="entry name" value="Tubulin/FtsZ_2-layer-sand-dom"/>
</dbReference>
<dbReference type="SUPFAM" id="SSF52490">
    <property type="entry name" value="Tubulin nucleotide-binding domain-like"/>
    <property type="match status" value="1"/>
</dbReference>
<evidence type="ECO:0000256" key="6">
    <source>
        <dbReference type="RuleBase" id="RU000631"/>
    </source>
</evidence>
<accession>A0ABM7SBP4</accession>
<dbReference type="Pfam" id="PF12327">
    <property type="entry name" value="FtsZ_C"/>
    <property type="match status" value="1"/>
</dbReference>
<evidence type="ECO:0000259" key="9">
    <source>
        <dbReference type="SMART" id="SM00865"/>
    </source>
</evidence>
<evidence type="ECO:0000313" key="10">
    <source>
        <dbReference type="EMBL" id="BCZ17198.1"/>
    </source>
</evidence>
<feature type="binding site" evidence="4">
    <location>
        <position position="152"/>
    </location>
    <ligand>
        <name>GTP</name>
        <dbReference type="ChEBI" id="CHEBI:37565"/>
    </ligand>
</feature>
<dbReference type="InterPro" id="IPR024757">
    <property type="entry name" value="FtsZ_C"/>
</dbReference>
<dbReference type="Proteomes" id="UP000826775">
    <property type="component" value="Chromosome"/>
</dbReference>
<reference evidence="10 11" key="1">
    <citation type="submission" date="2021-07" db="EMBL/GenBank/DDBJ databases">
        <title>Novel Helicobacter sp. Isolated from a dog.</title>
        <authorList>
            <person name="Rimbara E."/>
            <person name="Suzuki M."/>
        </authorList>
    </citation>
    <scope>NUCLEOTIDE SEQUENCE [LARGE SCALE GENOMIC DNA]</scope>
    <source>
        <strain evidence="11">NHP19-003</strain>
    </source>
</reference>
<keyword evidence="4" id="KW-0963">Cytoplasm</keyword>
<evidence type="ECO:0000256" key="3">
    <source>
        <dbReference type="ARBA" id="ARBA00023134"/>
    </source>
</evidence>
<dbReference type="InterPro" id="IPR020805">
    <property type="entry name" value="Cell_div_FtsZ_CS"/>
</dbReference>
<dbReference type="SUPFAM" id="SSF55307">
    <property type="entry name" value="Tubulin C-terminal domain-like"/>
    <property type="match status" value="1"/>
</dbReference>
<dbReference type="CDD" id="cd02201">
    <property type="entry name" value="FtsZ_type1"/>
    <property type="match status" value="1"/>
</dbReference>
<dbReference type="PANTHER" id="PTHR30314">
    <property type="entry name" value="CELL DIVISION PROTEIN FTSZ-RELATED"/>
    <property type="match status" value="1"/>
</dbReference>
<comment type="function">
    <text evidence="4 6">Essential cell division protein that forms a contractile ring structure (Z ring) at the future cell division site. The regulation of the ring assembly controls the timing and the location of cell division. One of the functions of the FtsZ ring is to recruit other cell division proteins to the septum to produce a new cell wall between the dividing cells. Binds GTP and shows GTPase activity.</text>
</comment>
<comment type="similarity">
    <text evidence="1 4 6">Belongs to the FtsZ family.</text>
</comment>
<evidence type="ECO:0000256" key="5">
    <source>
        <dbReference type="NCBIfam" id="TIGR00065"/>
    </source>
</evidence>
<comment type="subcellular location">
    <subcellularLocation>
        <location evidence="4">Cytoplasm</location>
    </subcellularLocation>
    <text evidence="4">Assembles at midcell at the inner surface of the cytoplasmic membrane.</text>
</comment>
<dbReference type="GO" id="GO:0051301">
    <property type="term" value="P:cell division"/>
    <property type="evidence" value="ECO:0007669"/>
    <property type="project" value="UniProtKB-KW"/>
</dbReference>
<dbReference type="PROSITE" id="PS01135">
    <property type="entry name" value="FTSZ_2"/>
    <property type="match status" value="1"/>
</dbReference>
<evidence type="ECO:0000256" key="1">
    <source>
        <dbReference type="ARBA" id="ARBA00009690"/>
    </source>
</evidence>
<keyword evidence="3 4" id="KW-0342">GTP-binding</keyword>
<comment type="subunit">
    <text evidence="4">Homodimer. Polymerizes to form a dynamic ring structure in a strictly GTP-dependent manner. Interacts directly with several other division proteins.</text>
</comment>
<feature type="compositionally biased region" description="Basic and acidic residues" evidence="7">
    <location>
        <begin position="329"/>
        <end position="340"/>
    </location>
</feature>
<dbReference type="SMART" id="SM00864">
    <property type="entry name" value="Tubulin"/>
    <property type="match status" value="1"/>
</dbReference>
<evidence type="ECO:0000259" key="8">
    <source>
        <dbReference type="SMART" id="SM00864"/>
    </source>
</evidence>
<evidence type="ECO:0000256" key="2">
    <source>
        <dbReference type="ARBA" id="ARBA00022741"/>
    </source>
</evidence>
<gene>
    <name evidence="4 10" type="primary">ftsZ</name>
    <name evidence="10" type="ORF">NHP190003_04800</name>
</gene>
<dbReference type="InterPro" id="IPR036525">
    <property type="entry name" value="Tubulin/FtsZ_GTPase_sf"/>
</dbReference>
<keyword evidence="2 4" id="KW-0547">Nucleotide-binding</keyword>
<feature type="domain" description="Tubulin/FtsZ GTPase" evidence="8">
    <location>
        <begin position="21"/>
        <end position="214"/>
    </location>
</feature>
<dbReference type="Gene3D" id="3.30.1330.20">
    <property type="entry name" value="Tubulin/FtsZ, C-terminal domain"/>
    <property type="match status" value="1"/>
</dbReference>
<feature type="binding site" evidence="4">
    <location>
        <begin position="117"/>
        <end position="119"/>
    </location>
    <ligand>
        <name>GTP</name>
        <dbReference type="ChEBI" id="CHEBI:37565"/>
    </ligand>
</feature>
<evidence type="ECO:0000313" key="11">
    <source>
        <dbReference type="Proteomes" id="UP000826775"/>
    </source>
</evidence>
<dbReference type="Gene3D" id="3.40.50.1440">
    <property type="entry name" value="Tubulin/FtsZ, GTPase domain"/>
    <property type="match status" value="1"/>
</dbReference>
<keyword evidence="11" id="KW-1185">Reference proteome</keyword>